<accession>A0A6M3JXE5</accession>
<dbReference type="EMBL" id="MT142069">
    <property type="protein sequence ID" value="QJA74031.1"/>
    <property type="molecule type" value="Genomic_DNA"/>
</dbReference>
<name>A0A6M3JXE5_9ZZZZ</name>
<organism evidence="1">
    <name type="scientific">viral metagenome</name>
    <dbReference type="NCBI Taxonomy" id="1070528"/>
    <lineage>
        <taxon>unclassified sequences</taxon>
        <taxon>metagenomes</taxon>
        <taxon>organismal metagenomes</taxon>
    </lineage>
</organism>
<proteinExistence type="predicted"/>
<evidence type="ECO:0000313" key="1">
    <source>
        <dbReference type="EMBL" id="QJA74031.1"/>
    </source>
</evidence>
<sequence>MKGRIKRLTIEYYDHDAKSMKTFDEQDDVEIIAVILKREECHHCRYLRFYKDTLKTLAVSGIR</sequence>
<evidence type="ECO:0000313" key="2">
    <source>
        <dbReference type="EMBL" id="QJA92529.1"/>
    </source>
</evidence>
<reference evidence="1" key="1">
    <citation type="submission" date="2020-03" db="EMBL/GenBank/DDBJ databases">
        <title>The deep terrestrial virosphere.</title>
        <authorList>
            <person name="Holmfeldt K."/>
            <person name="Nilsson E."/>
            <person name="Simone D."/>
            <person name="Lopez-Fernandez M."/>
            <person name="Wu X."/>
            <person name="de Brujin I."/>
            <person name="Lundin D."/>
            <person name="Andersson A."/>
            <person name="Bertilsson S."/>
            <person name="Dopson M."/>
        </authorList>
    </citation>
    <scope>NUCLEOTIDE SEQUENCE</scope>
    <source>
        <strain evidence="1">MM415A02121</strain>
        <strain evidence="2">MM415B04610</strain>
    </source>
</reference>
<dbReference type="AlphaFoldDB" id="A0A6M3JXE5"/>
<protein>
    <submittedName>
        <fullName evidence="1">Uncharacterized protein</fullName>
    </submittedName>
</protein>
<dbReference type="EMBL" id="MT143074">
    <property type="protein sequence ID" value="QJA92529.1"/>
    <property type="molecule type" value="Genomic_DNA"/>
</dbReference>
<gene>
    <name evidence="1" type="ORF">MM415A02121_0013</name>
    <name evidence="2" type="ORF">MM415B04610_0008</name>
</gene>